<protein>
    <submittedName>
        <fullName evidence="3">Thioredoxin 1</fullName>
    </submittedName>
</protein>
<dbReference type="Pfam" id="PF00085">
    <property type="entry name" value="Thioredoxin"/>
    <property type="match status" value="1"/>
</dbReference>
<dbReference type="AlphaFoldDB" id="A0A4R8MGK8"/>
<dbReference type="CDD" id="cd02947">
    <property type="entry name" value="TRX_family"/>
    <property type="match status" value="1"/>
</dbReference>
<evidence type="ECO:0000259" key="2">
    <source>
        <dbReference type="PROSITE" id="PS51352"/>
    </source>
</evidence>
<sequence>MEQNHQSPASIKRPLLKVMAILLISLVIGGIWLVKNREKEALRELSSAPDRNPDFALYVTEAINLEKLKSYGLPIIIDFGADSCVPCKEMAPVLKELNETLQGKAIIRFVDVWKHKNLAEGYPLRAIPTQFFFDREGKPFTPSESIGVPMQMYATKDTNTHVFTVHEGGMTKAQLLAALKEMGVE</sequence>
<gene>
    <name evidence="3" type="ORF">C8D99_101299</name>
</gene>
<keyword evidence="1" id="KW-1133">Transmembrane helix</keyword>
<feature type="domain" description="Thioredoxin" evidence="2">
    <location>
        <begin position="46"/>
        <end position="184"/>
    </location>
</feature>
<dbReference type="InterPro" id="IPR013766">
    <property type="entry name" value="Thioredoxin_domain"/>
</dbReference>
<dbReference type="SUPFAM" id="SSF52833">
    <property type="entry name" value="Thioredoxin-like"/>
    <property type="match status" value="1"/>
</dbReference>
<dbReference type="Proteomes" id="UP000295066">
    <property type="component" value="Unassembled WGS sequence"/>
</dbReference>
<keyword evidence="1" id="KW-0472">Membrane</keyword>
<dbReference type="PROSITE" id="PS51352">
    <property type="entry name" value="THIOREDOXIN_2"/>
    <property type="match status" value="1"/>
</dbReference>
<keyword evidence="1" id="KW-0812">Transmembrane</keyword>
<dbReference type="GO" id="GO:0045454">
    <property type="term" value="P:cell redox homeostasis"/>
    <property type="evidence" value="ECO:0007669"/>
    <property type="project" value="TreeGrafter"/>
</dbReference>
<dbReference type="EMBL" id="SORI01000001">
    <property type="protein sequence ID" value="TDY65149.1"/>
    <property type="molecule type" value="Genomic_DNA"/>
</dbReference>
<dbReference type="OrthoDB" id="9790390at2"/>
<accession>A0A4R8MGK8</accession>
<dbReference type="PANTHER" id="PTHR45663">
    <property type="entry name" value="GEO12009P1"/>
    <property type="match status" value="1"/>
</dbReference>
<dbReference type="PANTHER" id="PTHR45663:SF11">
    <property type="entry name" value="GEO12009P1"/>
    <property type="match status" value="1"/>
</dbReference>
<organism evidence="3 4">
    <name type="scientific">Aminivibrio pyruvatiphilus</name>
    <dbReference type="NCBI Taxonomy" id="1005740"/>
    <lineage>
        <taxon>Bacteria</taxon>
        <taxon>Thermotogati</taxon>
        <taxon>Synergistota</taxon>
        <taxon>Synergistia</taxon>
        <taxon>Synergistales</taxon>
        <taxon>Aminobacteriaceae</taxon>
        <taxon>Aminivibrio</taxon>
    </lineage>
</organism>
<feature type="transmembrane region" description="Helical" evidence="1">
    <location>
        <begin position="15"/>
        <end position="34"/>
    </location>
</feature>
<reference evidence="3 4" key="1">
    <citation type="submission" date="2019-03" db="EMBL/GenBank/DDBJ databases">
        <title>Genomic Encyclopedia of Type Strains, Phase IV (KMG-IV): sequencing the most valuable type-strain genomes for metagenomic binning, comparative biology and taxonomic classification.</title>
        <authorList>
            <person name="Goeker M."/>
        </authorList>
    </citation>
    <scope>NUCLEOTIDE SEQUENCE [LARGE SCALE GENOMIC DNA]</scope>
    <source>
        <strain evidence="3 4">DSM 25964</strain>
    </source>
</reference>
<name>A0A4R8MGK8_9BACT</name>
<dbReference type="Gene3D" id="3.40.30.10">
    <property type="entry name" value="Glutaredoxin"/>
    <property type="match status" value="1"/>
</dbReference>
<dbReference type="GO" id="GO:0005829">
    <property type="term" value="C:cytosol"/>
    <property type="evidence" value="ECO:0007669"/>
    <property type="project" value="TreeGrafter"/>
</dbReference>
<evidence type="ECO:0000313" key="3">
    <source>
        <dbReference type="EMBL" id="TDY65149.1"/>
    </source>
</evidence>
<comment type="caution">
    <text evidence="3">The sequence shown here is derived from an EMBL/GenBank/DDBJ whole genome shotgun (WGS) entry which is preliminary data.</text>
</comment>
<keyword evidence="4" id="KW-1185">Reference proteome</keyword>
<dbReference type="InterPro" id="IPR036249">
    <property type="entry name" value="Thioredoxin-like_sf"/>
</dbReference>
<evidence type="ECO:0000313" key="4">
    <source>
        <dbReference type="Proteomes" id="UP000295066"/>
    </source>
</evidence>
<proteinExistence type="predicted"/>
<dbReference type="GO" id="GO:0015035">
    <property type="term" value="F:protein-disulfide reductase activity"/>
    <property type="evidence" value="ECO:0007669"/>
    <property type="project" value="TreeGrafter"/>
</dbReference>
<evidence type="ECO:0000256" key="1">
    <source>
        <dbReference type="SAM" id="Phobius"/>
    </source>
</evidence>